<comment type="caution">
    <text evidence="2">The sequence shown here is derived from an EMBL/GenBank/DDBJ whole genome shotgun (WGS) entry which is preliminary data.</text>
</comment>
<dbReference type="GO" id="GO:0006790">
    <property type="term" value="P:sulfur compound metabolic process"/>
    <property type="evidence" value="ECO:0007669"/>
    <property type="project" value="TreeGrafter"/>
</dbReference>
<gene>
    <name evidence="2" type="ORF">KP79_PYT02063</name>
</gene>
<organism evidence="2 3">
    <name type="scientific">Mizuhopecten yessoensis</name>
    <name type="common">Japanese scallop</name>
    <name type="synonym">Patinopecten yessoensis</name>
    <dbReference type="NCBI Taxonomy" id="6573"/>
    <lineage>
        <taxon>Eukaryota</taxon>
        <taxon>Metazoa</taxon>
        <taxon>Spiralia</taxon>
        <taxon>Lophotrochozoa</taxon>
        <taxon>Mollusca</taxon>
        <taxon>Bivalvia</taxon>
        <taxon>Autobranchia</taxon>
        <taxon>Pteriomorphia</taxon>
        <taxon>Pectinida</taxon>
        <taxon>Pectinoidea</taxon>
        <taxon>Pectinidae</taxon>
        <taxon>Mizuhopecten</taxon>
    </lineage>
</organism>
<dbReference type="OrthoDB" id="5987729at2759"/>
<name>A0A210Q106_MIZYE</name>
<dbReference type="EMBL" id="NEDP02005280">
    <property type="protein sequence ID" value="OWF42433.1"/>
    <property type="molecule type" value="Genomic_DNA"/>
</dbReference>
<proteinExistence type="predicted"/>
<keyword evidence="2" id="KW-0808">Transferase</keyword>
<dbReference type="AlphaFoldDB" id="A0A210Q106"/>
<dbReference type="Proteomes" id="UP000242188">
    <property type="component" value="Unassembled WGS sequence"/>
</dbReference>
<evidence type="ECO:0000313" key="3">
    <source>
        <dbReference type="Proteomes" id="UP000242188"/>
    </source>
</evidence>
<dbReference type="InterPro" id="IPR027417">
    <property type="entry name" value="P-loop_NTPase"/>
</dbReference>
<dbReference type="Gene3D" id="3.40.50.300">
    <property type="entry name" value="P-loop containing nucleotide triphosphate hydrolases"/>
    <property type="match status" value="1"/>
</dbReference>
<sequence length="380" mass="43397">MRTRSRFIILLTTAVLLLFILYCEIFQSGVETSFRSITRPGSLNIRAADSDNAGPVPVLIVSYMRSGSSFTGDVIASYPSSFYTFEPLKWSMHKLIKNSTIELINGTTISTSGTSADLAAEFVYGWLTCNFDRLDKESVVSMTKTRSTTSFKICLKKGKTYKNETVLRTCLKILQKQCELSKIRLVKVIRVRMRTTVEILLKRVPGLKVIHLFRDQRPRLLSAEKTPYMLWYSLKQTANLACSAASDDLEMHKVMRREYPGQLETLLYENLAEDPIGTAKRLFDFLNLPLTKTSIEGIQKMTTASTEFRCNFCTQKKNSTKTAHAWRTKNSSDFKKIKLIEMECENIQRVLGYVPIKDMEQLRNMSFDLRIVTPFTADVL</sequence>
<dbReference type="PANTHER" id="PTHR10704:SF44">
    <property type="entry name" value="LD35051P-RELATED"/>
    <property type="match status" value="1"/>
</dbReference>
<dbReference type="InterPro" id="IPR051135">
    <property type="entry name" value="Gal/GlcNAc/GalNAc_ST"/>
</dbReference>
<dbReference type="PANTHER" id="PTHR10704">
    <property type="entry name" value="CARBOHYDRATE SULFOTRANSFERASE"/>
    <property type="match status" value="1"/>
</dbReference>
<dbReference type="InterPro" id="IPR000863">
    <property type="entry name" value="Sulfotransferase_dom"/>
</dbReference>
<protein>
    <submittedName>
        <fullName evidence="2">Carbohydrate sulfotransferase 6</fullName>
    </submittedName>
</protein>
<dbReference type="SUPFAM" id="SSF52540">
    <property type="entry name" value="P-loop containing nucleoside triphosphate hydrolases"/>
    <property type="match status" value="1"/>
</dbReference>
<evidence type="ECO:0000313" key="2">
    <source>
        <dbReference type="EMBL" id="OWF42433.1"/>
    </source>
</evidence>
<accession>A0A210Q106</accession>
<evidence type="ECO:0000259" key="1">
    <source>
        <dbReference type="Pfam" id="PF00685"/>
    </source>
</evidence>
<reference evidence="2 3" key="1">
    <citation type="journal article" date="2017" name="Nat. Ecol. Evol.">
        <title>Scallop genome provides insights into evolution of bilaterian karyotype and development.</title>
        <authorList>
            <person name="Wang S."/>
            <person name="Zhang J."/>
            <person name="Jiao W."/>
            <person name="Li J."/>
            <person name="Xun X."/>
            <person name="Sun Y."/>
            <person name="Guo X."/>
            <person name="Huan P."/>
            <person name="Dong B."/>
            <person name="Zhang L."/>
            <person name="Hu X."/>
            <person name="Sun X."/>
            <person name="Wang J."/>
            <person name="Zhao C."/>
            <person name="Wang Y."/>
            <person name="Wang D."/>
            <person name="Huang X."/>
            <person name="Wang R."/>
            <person name="Lv J."/>
            <person name="Li Y."/>
            <person name="Zhang Z."/>
            <person name="Liu B."/>
            <person name="Lu W."/>
            <person name="Hui Y."/>
            <person name="Liang J."/>
            <person name="Zhou Z."/>
            <person name="Hou R."/>
            <person name="Li X."/>
            <person name="Liu Y."/>
            <person name="Li H."/>
            <person name="Ning X."/>
            <person name="Lin Y."/>
            <person name="Zhao L."/>
            <person name="Xing Q."/>
            <person name="Dou J."/>
            <person name="Li Y."/>
            <person name="Mao J."/>
            <person name="Guo H."/>
            <person name="Dou H."/>
            <person name="Li T."/>
            <person name="Mu C."/>
            <person name="Jiang W."/>
            <person name="Fu Q."/>
            <person name="Fu X."/>
            <person name="Miao Y."/>
            <person name="Liu J."/>
            <person name="Yu Q."/>
            <person name="Li R."/>
            <person name="Liao H."/>
            <person name="Li X."/>
            <person name="Kong Y."/>
            <person name="Jiang Z."/>
            <person name="Chourrout D."/>
            <person name="Li R."/>
            <person name="Bao Z."/>
        </authorList>
    </citation>
    <scope>NUCLEOTIDE SEQUENCE [LARGE SCALE GENOMIC DNA]</scope>
    <source>
        <strain evidence="2 3">PY_sf001</strain>
    </source>
</reference>
<feature type="domain" description="Sulfotransferase" evidence="1">
    <location>
        <begin position="57"/>
        <end position="334"/>
    </location>
</feature>
<dbReference type="Pfam" id="PF00685">
    <property type="entry name" value="Sulfotransfer_1"/>
    <property type="match status" value="1"/>
</dbReference>
<keyword evidence="3" id="KW-1185">Reference proteome</keyword>
<dbReference type="GO" id="GO:0001517">
    <property type="term" value="F:N-acetylglucosamine 6-O-sulfotransferase activity"/>
    <property type="evidence" value="ECO:0007669"/>
    <property type="project" value="TreeGrafter"/>
</dbReference>
<dbReference type="GO" id="GO:0006044">
    <property type="term" value="P:N-acetylglucosamine metabolic process"/>
    <property type="evidence" value="ECO:0007669"/>
    <property type="project" value="TreeGrafter"/>
</dbReference>